<protein>
    <recommendedName>
        <fullName evidence="10">4,4'-diaponeurosporenoate glycosyltransferase</fullName>
    </recommendedName>
</protein>
<sequence>MKNNTPEISIIIPTYNEAGTIKTTIEHLKNLNGSHEVIVVDGGSTDSTLSLIGEEVKIIQSPKGRAVQMNAGAQAASGEILLFLHSDTKLPGNGLQQIKTALANQKVVGGAFKLIFDQPGLFFYLAALGSNLRAALTGIYFGDQAIFARRQDFLQVGGYPVVELMEDWTFSRKLRPAGKTVLLKGPVITSARRWLTYGKWQTAWLMHKIKFLYLLGVSPAHLERLYSDRHR</sequence>
<evidence type="ECO:0000256" key="10">
    <source>
        <dbReference type="ARBA" id="ARBA00040345"/>
    </source>
</evidence>
<evidence type="ECO:0000256" key="9">
    <source>
        <dbReference type="ARBA" id="ARBA00038120"/>
    </source>
</evidence>
<accession>A0A9D2WMK4</accession>
<dbReference type="CDD" id="cd02522">
    <property type="entry name" value="GT_2_like_a"/>
    <property type="match status" value="1"/>
</dbReference>
<dbReference type="OrthoDB" id="9810303at2"/>
<comment type="caution">
    <text evidence="12">The sequence shown here is derived from an EMBL/GenBank/DDBJ whole genome shotgun (WGS) entry which is preliminary data.</text>
</comment>
<evidence type="ECO:0000259" key="11">
    <source>
        <dbReference type="Pfam" id="PF00535"/>
    </source>
</evidence>
<dbReference type="PANTHER" id="PTHR43646">
    <property type="entry name" value="GLYCOSYLTRANSFERASE"/>
    <property type="match status" value="1"/>
</dbReference>
<dbReference type="InterPro" id="IPR029044">
    <property type="entry name" value="Nucleotide-diphossugar_trans"/>
</dbReference>
<keyword evidence="13" id="KW-1185">Reference proteome</keyword>
<dbReference type="SUPFAM" id="SSF53448">
    <property type="entry name" value="Nucleotide-diphospho-sugar transferases"/>
    <property type="match status" value="1"/>
</dbReference>
<proteinExistence type="inferred from homology"/>
<evidence type="ECO:0000256" key="3">
    <source>
        <dbReference type="ARBA" id="ARBA00022676"/>
    </source>
</evidence>
<evidence type="ECO:0000313" key="13">
    <source>
        <dbReference type="Proteomes" id="UP000798488"/>
    </source>
</evidence>
<comment type="function">
    <text evidence="7">Catalyzes the glycosylation of 4,4'-diaponeurosporenoate, i.e. the esterification of glucose at the C1'' position with the carboxyl group of 4,4'-diaponeurosporenic acid, to form glycosyl-4,4'-diaponeurosporenoate. This is a step in the biosynthesis of staphyloxanthin, an orange pigment present in most staphylococci strains.</text>
</comment>
<evidence type="ECO:0000313" key="12">
    <source>
        <dbReference type="EMBL" id="KAF1083963.1"/>
    </source>
</evidence>
<evidence type="ECO:0000256" key="1">
    <source>
        <dbReference type="ARBA" id="ARBA00004236"/>
    </source>
</evidence>
<organism evidence="12 13">
    <name type="scientific">Sporotomaculum syntrophicum</name>
    <dbReference type="NCBI Taxonomy" id="182264"/>
    <lineage>
        <taxon>Bacteria</taxon>
        <taxon>Bacillati</taxon>
        <taxon>Bacillota</taxon>
        <taxon>Clostridia</taxon>
        <taxon>Eubacteriales</taxon>
        <taxon>Desulfallaceae</taxon>
        <taxon>Sporotomaculum</taxon>
    </lineage>
</organism>
<dbReference type="GO" id="GO:0016117">
    <property type="term" value="P:carotenoid biosynthetic process"/>
    <property type="evidence" value="ECO:0007669"/>
    <property type="project" value="UniProtKB-KW"/>
</dbReference>
<dbReference type="GO" id="GO:0016757">
    <property type="term" value="F:glycosyltransferase activity"/>
    <property type="evidence" value="ECO:0007669"/>
    <property type="project" value="UniProtKB-KW"/>
</dbReference>
<evidence type="ECO:0000256" key="2">
    <source>
        <dbReference type="ARBA" id="ARBA00022475"/>
    </source>
</evidence>
<comment type="subcellular location">
    <subcellularLocation>
        <location evidence="1">Cell membrane</location>
    </subcellularLocation>
</comment>
<keyword evidence="5" id="KW-0125">Carotenoid biosynthesis</keyword>
<reference evidence="12" key="1">
    <citation type="submission" date="2016-02" db="EMBL/GenBank/DDBJ databases">
        <title>Draft Genome Sequence of Sporotomaculum syntrophicum Strain FB, a Syntrophic Benzoate Degrader.</title>
        <authorList>
            <person name="Nobu M.K."/>
            <person name="Narihiro T."/>
            <person name="Qiu Y.-L."/>
            <person name="Ohashi A."/>
            <person name="Liu W.-T."/>
            <person name="Yuji S."/>
        </authorList>
    </citation>
    <scope>NUCLEOTIDE SEQUENCE</scope>
    <source>
        <strain evidence="12">FB</strain>
    </source>
</reference>
<comment type="pathway">
    <text evidence="8">Carotenoid biosynthesis; staphyloxanthin biosynthesis; staphyloxanthin from farnesyl diphosphate: step 4/5.</text>
</comment>
<keyword evidence="2" id="KW-1003">Cell membrane</keyword>
<dbReference type="InterPro" id="IPR001173">
    <property type="entry name" value="Glyco_trans_2-like"/>
</dbReference>
<name>A0A9D2WMK4_9FIRM</name>
<evidence type="ECO:0000256" key="8">
    <source>
        <dbReference type="ARBA" id="ARBA00037904"/>
    </source>
</evidence>
<keyword evidence="3 12" id="KW-0328">Glycosyltransferase</keyword>
<dbReference type="EMBL" id="LSRS01000008">
    <property type="protein sequence ID" value="KAF1083963.1"/>
    <property type="molecule type" value="Genomic_DNA"/>
</dbReference>
<dbReference type="GO" id="GO:0005886">
    <property type="term" value="C:plasma membrane"/>
    <property type="evidence" value="ECO:0007669"/>
    <property type="project" value="UniProtKB-SubCell"/>
</dbReference>
<feature type="domain" description="Glycosyltransferase 2-like" evidence="11">
    <location>
        <begin position="9"/>
        <end position="121"/>
    </location>
</feature>
<dbReference type="AlphaFoldDB" id="A0A9D2WMK4"/>
<evidence type="ECO:0000256" key="7">
    <source>
        <dbReference type="ARBA" id="ARBA00037281"/>
    </source>
</evidence>
<evidence type="ECO:0000256" key="4">
    <source>
        <dbReference type="ARBA" id="ARBA00022679"/>
    </source>
</evidence>
<dbReference type="RefSeq" id="WP_161823145.1">
    <property type="nucleotide sequence ID" value="NZ_LSRS01000008.1"/>
</dbReference>
<evidence type="ECO:0000256" key="6">
    <source>
        <dbReference type="ARBA" id="ARBA00023136"/>
    </source>
</evidence>
<dbReference type="Gene3D" id="3.90.550.10">
    <property type="entry name" value="Spore Coat Polysaccharide Biosynthesis Protein SpsA, Chain A"/>
    <property type="match status" value="1"/>
</dbReference>
<keyword evidence="6" id="KW-0472">Membrane</keyword>
<keyword evidence="4 12" id="KW-0808">Transferase</keyword>
<gene>
    <name evidence="12" type="ORF">SPSYN_02875</name>
</gene>
<dbReference type="Pfam" id="PF00535">
    <property type="entry name" value="Glycos_transf_2"/>
    <property type="match status" value="1"/>
</dbReference>
<dbReference type="PANTHER" id="PTHR43646:SF2">
    <property type="entry name" value="GLYCOSYLTRANSFERASE 2-LIKE DOMAIN-CONTAINING PROTEIN"/>
    <property type="match status" value="1"/>
</dbReference>
<dbReference type="InterPro" id="IPR026461">
    <property type="entry name" value="Trfase_2_rSAM/seldom_assoc"/>
</dbReference>
<dbReference type="NCBIfam" id="TIGR04283">
    <property type="entry name" value="glyco_like_mftF"/>
    <property type="match status" value="1"/>
</dbReference>
<comment type="similarity">
    <text evidence="9">Belongs to the glycosyltransferase 2 family. CrtQ subfamily.</text>
</comment>
<dbReference type="Proteomes" id="UP000798488">
    <property type="component" value="Unassembled WGS sequence"/>
</dbReference>
<evidence type="ECO:0000256" key="5">
    <source>
        <dbReference type="ARBA" id="ARBA00022746"/>
    </source>
</evidence>